<protein>
    <submittedName>
        <fullName evidence="7">Mn2+ and Fe2+ transporters of the NRAMP family</fullName>
    </submittedName>
</protein>
<evidence type="ECO:0000256" key="3">
    <source>
        <dbReference type="ARBA" id="ARBA00022989"/>
    </source>
</evidence>
<dbReference type="NCBIfam" id="NF037982">
    <property type="entry name" value="Nramp_1"/>
    <property type="match status" value="1"/>
</dbReference>
<evidence type="ECO:0000256" key="2">
    <source>
        <dbReference type="ARBA" id="ARBA00022692"/>
    </source>
</evidence>
<dbReference type="PANTHER" id="PTHR11706:SF3">
    <property type="entry name" value="METAL ION TRANSPORT PROTEIN"/>
    <property type="match status" value="1"/>
</dbReference>
<dbReference type="AlphaFoldDB" id="A0AAE3KHM9"/>
<name>A0AAE3KHM9_9PSEU</name>
<sequence length="491" mass="52619">MSPPRESRPDTDRAAAPPASAPPVPVGQAEPDPYALRADDVREPPTTLRASIRYLGPGMVLSAAVVGSGELITTTALGAKAGFALLWLVVISTLVKVWVQMELARWTILTGKTALTGYSQVGPRIGRIGWINVLWILMDVAKMLQRGGIIGGTVAAFSIMFPIVGEPLGTPSLVVWTVLVVASIVLLLRTGRYATVEKAAFLTVVAFTLITVLLALGLPLTGFGYRASDLASGFSFTIPAGTIGFAVAMFGITGVGSDEMTTYTYWCLEKGYARWAGPDDGTEERARRAEGWIRVMRLDALASWLVCTLCTLSFYVIGASVLHPQNLVPQGNQMIVTLSRIYTDTLGPWAHYLFLVGAIAVLYSTIIGSAASVPRLWTNTLGLLGVVDWGDLRARQRVIRLLTVVLPPLWAVFYLFIQSPVVMVQIGGVASGVFLVAVVLAVWRLRATEIDPRFRANRWLTAALVISSAAITLLGVYSVLDVFGLGVGSGS</sequence>
<dbReference type="PANTHER" id="PTHR11706">
    <property type="entry name" value="SOLUTE CARRIER PROTEIN FAMILY 11 MEMBER"/>
    <property type="match status" value="1"/>
</dbReference>
<dbReference type="RefSeq" id="WP_253776300.1">
    <property type="nucleotide sequence ID" value="NZ_JAMTCK010000014.1"/>
</dbReference>
<feature type="compositionally biased region" description="Basic and acidic residues" evidence="5">
    <location>
        <begin position="1"/>
        <end position="13"/>
    </location>
</feature>
<dbReference type="GO" id="GO:0005384">
    <property type="term" value="F:manganese ion transmembrane transporter activity"/>
    <property type="evidence" value="ECO:0007669"/>
    <property type="project" value="TreeGrafter"/>
</dbReference>
<dbReference type="Proteomes" id="UP001206128">
    <property type="component" value="Unassembled WGS sequence"/>
</dbReference>
<dbReference type="GO" id="GO:0034755">
    <property type="term" value="P:iron ion transmembrane transport"/>
    <property type="evidence" value="ECO:0007669"/>
    <property type="project" value="TreeGrafter"/>
</dbReference>
<feature type="transmembrane region" description="Helical" evidence="6">
    <location>
        <begin position="230"/>
        <end position="252"/>
    </location>
</feature>
<organism evidence="7 8">
    <name type="scientific">Goodfellowiella coeruleoviolacea</name>
    <dbReference type="NCBI Taxonomy" id="334858"/>
    <lineage>
        <taxon>Bacteria</taxon>
        <taxon>Bacillati</taxon>
        <taxon>Actinomycetota</taxon>
        <taxon>Actinomycetes</taxon>
        <taxon>Pseudonocardiales</taxon>
        <taxon>Pseudonocardiaceae</taxon>
        <taxon>Goodfellowiella</taxon>
    </lineage>
</organism>
<gene>
    <name evidence="7" type="ORF">LX83_005319</name>
</gene>
<proteinExistence type="predicted"/>
<dbReference type="Pfam" id="PF01566">
    <property type="entry name" value="Nramp"/>
    <property type="match status" value="1"/>
</dbReference>
<feature type="transmembrane region" description="Helical" evidence="6">
    <location>
        <begin position="52"/>
        <end position="69"/>
    </location>
</feature>
<dbReference type="GO" id="GO:0005886">
    <property type="term" value="C:plasma membrane"/>
    <property type="evidence" value="ECO:0007669"/>
    <property type="project" value="TreeGrafter"/>
</dbReference>
<feature type="transmembrane region" description="Helical" evidence="6">
    <location>
        <begin position="81"/>
        <end position="99"/>
    </location>
</feature>
<feature type="transmembrane region" description="Helical" evidence="6">
    <location>
        <begin position="459"/>
        <end position="480"/>
    </location>
</feature>
<feature type="region of interest" description="Disordered" evidence="5">
    <location>
        <begin position="1"/>
        <end position="40"/>
    </location>
</feature>
<dbReference type="EMBL" id="JAMTCK010000014">
    <property type="protein sequence ID" value="MCP2168441.1"/>
    <property type="molecule type" value="Genomic_DNA"/>
</dbReference>
<feature type="transmembrane region" description="Helical" evidence="6">
    <location>
        <begin position="170"/>
        <end position="188"/>
    </location>
</feature>
<accession>A0AAE3KHM9</accession>
<dbReference type="GO" id="GO:0015086">
    <property type="term" value="F:cadmium ion transmembrane transporter activity"/>
    <property type="evidence" value="ECO:0007669"/>
    <property type="project" value="TreeGrafter"/>
</dbReference>
<feature type="transmembrane region" description="Helical" evidence="6">
    <location>
        <begin position="200"/>
        <end position="218"/>
    </location>
</feature>
<keyword evidence="4 6" id="KW-0472">Membrane</keyword>
<evidence type="ECO:0000256" key="6">
    <source>
        <dbReference type="SAM" id="Phobius"/>
    </source>
</evidence>
<keyword evidence="8" id="KW-1185">Reference proteome</keyword>
<feature type="transmembrane region" description="Helical" evidence="6">
    <location>
        <begin position="352"/>
        <end position="377"/>
    </location>
</feature>
<evidence type="ECO:0000313" key="8">
    <source>
        <dbReference type="Proteomes" id="UP001206128"/>
    </source>
</evidence>
<feature type="transmembrane region" description="Helical" evidence="6">
    <location>
        <begin position="398"/>
        <end position="417"/>
    </location>
</feature>
<evidence type="ECO:0000256" key="1">
    <source>
        <dbReference type="ARBA" id="ARBA00004141"/>
    </source>
</evidence>
<keyword evidence="2 6" id="KW-0812">Transmembrane</keyword>
<dbReference type="InterPro" id="IPR001046">
    <property type="entry name" value="NRAMP_fam"/>
</dbReference>
<evidence type="ECO:0000256" key="4">
    <source>
        <dbReference type="ARBA" id="ARBA00023136"/>
    </source>
</evidence>
<comment type="caution">
    <text evidence="7">The sequence shown here is derived from an EMBL/GenBank/DDBJ whole genome shotgun (WGS) entry which is preliminary data.</text>
</comment>
<evidence type="ECO:0000313" key="7">
    <source>
        <dbReference type="EMBL" id="MCP2168441.1"/>
    </source>
</evidence>
<feature type="transmembrane region" description="Helical" evidence="6">
    <location>
        <begin position="147"/>
        <end position="164"/>
    </location>
</feature>
<reference evidence="7" key="1">
    <citation type="submission" date="2022-06" db="EMBL/GenBank/DDBJ databases">
        <title>Genomic Encyclopedia of Archaeal and Bacterial Type Strains, Phase II (KMG-II): from individual species to whole genera.</title>
        <authorList>
            <person name="Goeker M."/>
        </authorList>
    </citation>
    <scope>NUCLEOTIDE SEQUENCE</scope>
    <source>
        <strain evidence="7">DSM 43935</strain>
    </source>
</reference>
<feature type="transmembrane region" description="Helical" evidence="6">
    <location>
        <begin position="301"/>
        <end position="322"/>
    </location>
</feature>
<feature type="transmembrane region" description="Helical" evidence="6">
    <location>
        <begin position="423"/>
        <end position="447"/>
    </location>
</feature>
<comment type="subcellular location">
    <subcellularLocation>
        <location evidence="1">Membrane</location>
        <topology evidence="1">Multi-pass membrane protein</topology>
    </subcellularLocation>
</comment>
<evidence type="ECO:0000256" key="5">
    <source>
        <dbReference type="SAM" id="MobiDB-lite"/>
    </source>
</evidence>
<keyword evidence="3 6" id="KW-1133">Transmembrane helix</keyword>